<evidence type="ECO:0000313" key="2">
    <source>
        <dbReference type="Proteomes" id="UP001164743"/>
    </source>
</evidence>
<accession>A0ABY7CJI0</accession>
<dbReference type="RefSeq" id="XP_053019530.1">
    <property type="nucleotide sequence ID" value="XM_053168308.1"/>
</dbReference>
<reference evidence="1" key="1">
    <citation type="submission" date="2022-10" db="EMBL/GenBank/DDBJ databases">
        <title>Puccinia triticina Genome sequencing and assembly.</title>
        <authorList>
            <person name="Li C."/>
        </authorList>
    </citation>
    <scope>NUCLEOTIDE SEQUENCE</scope>
    <source>
        <strain evidence="1">Pt15</strain>
    </source>
</reference>
<dbReference type="GeneID" id="77809203"/>
<keyword evidence="2" id="KW-1185">Reference proteome</keyword>
<gene>
    <name evidence="1" type="ORF">PtA15_4A426</name>
</gene>
<evidence type="ECO:0000313" key="1">
    <source>
        <dbReference type="EMBL" id="WAQ83975.1"/>
    </source>
</evidence>
<dbReference type="EMBL" id="CP110424">
    <property type="protein sequence ID" value="WAQ83975.1"/>
    <property type="molecule type" value="Genomic_DNA"/>
</dbReference>
<name>A0ABY7CJI0_9BASI</name>
<protein>
    <submittedName>
        <fullName evidence="1">Uncharacterized protein</fullName>
    </submittedName>
</protein>
<dbReference type="Proteomes" id="UP001164743">
    <property type="component" value="Chromosome 4A"/>
</dbReference>
<organism evidence="1 2">
    <name type="scientific">Puccinia triticina</name>
    <dbReference type="NCBI Taxonomy" id="208348"/>
    <lineage>
        <taxon>Eukaryota</taxon>
        <taxon>Fungi</taxon>
        <taxon>Dikarya</taxon>
        <taxon>Basidiomycota</taxon>
        <taxon>Pucciniomycotina</taxon>
        <taxon>Pucciniomycetes</taxon>
        <taxon>Pucciniales</taxon>
        <taxon>Pucciniaceae</taxon>
        <taxon>Puccinia</taxon>
    </lineage>
</organism>
<proteinExistence type="predicted"/>
<sequence>MIHENHQHPPPPPQSLFDEGEVEQQLAWHQSRLQSRIEAHQRQIVADLARFHRSDLYQLSTVRVLGSHHTRPEFLSKLFGPLLVNGQEQMLPEIFRRLDELQDKLAKLGIFSHLQVSLAATKENPRGIKALVNFVKRGQFFLKTLTNVGNGKGALTGLARARNVFGQAEVFEAGVGLGNKTWARGQVRAEVPLLAARAPAKLAVNACEHDLSKFVSCNETVKGVAAKLKTETGYGAHELSYDLTTHTIGSLLPGASDRQQLLALT</sequence>